<sequence length="145" mass="16068">MEEFLTLATPFIKNHTLMVVGWVAIFIAFIYVNFKAITSKVKLVSNAEAVALINNQNAVVIDLRTIEEFKRGHIVNSKEFVPSDIKNHNLGKLEQHKDVPVILVCASGITARSSGEILAKQGFNHVYVLQEGIAGWNAENLPLVK</sequence>
<reference evidence="4" key="1">
    <citation type="journal article" date="2010" name="BMC Genomics">
        <title>A genomic perspective on the potential of Actinobacillus succinogenes for industrial succinate production.</title>
        <authorList>
            <person name="McKinlay J.B."/>
            <person name="Laivenieks M."/>
            <person name="Schindler B.D."/>
            <person name="McKinlay A.A."/>
            <person name="Siddaramappa S."/>
            <person name="Challacombe J.F."/>
            <person name="Lowry S.R."/>
            <person name="Clum A."/>
            <person name="Lapidus A.L."/>
            <person name="Burkhart K.B."/>
            <person name="Harkins V."/>
            <person name="Vieille C."/>
        </authorList>
    </citation>
    <scope>NUCLEOTIDE SEQUENCE [LARGE SCALE GENOMIC DNA]</scope>
    <source>
        <strain evidence="4">ATCC 55618 / DSM 22257 / CCUG 43843 / 130Z</strain>
    </source>
</reference>
<dbReference type="SUPFAM" id="SSF52821">
    <property type="entry name" value="Rhodanese/Cell cycle control phosphatase"/>
    <property type="match status" value="1"/>
</dbReference>
<dbReference type="CDD" id="cd00158">
    <property type="entry name" value="RHOD"/>
    <property type="match status" value="1"/>
</dbReference>
<dbReference type="PROSITE" id="PS50206">
    <property type="entry name" value="RHODANESE_3"/>
    <property type="match status" value="1"/>
</dbReference>
<dbReference type="InterPro" id="IPR036873">
    <property type="entry name" value="Rhodanese-like_dom_sf"/>
</dbReference>
<keyword evidence="1" id="KW-1133">Transmembrane helix</keyword>
<dbReference type="AlphaFoldDB" id="A6VLB8"/>
<dbReference type="InterPro" id="IPR050229">
    <property type="entry name" value="GlpE_sulfurtransferase"/>
</dbReference>
<dbReference type="Proteomes" id="UP000001114">
    <property type="component" value="Chromosome"/>
</dbReference>
<keyword evidence="1" id="KW-0812">Transmembrane</keyword>
<organism evidence="3 4">
    <name type="scientific">Actinobacillus succinogenes (strain ATCC 55618 / DSM 22257 / CCUG 43843 / 130Z)</name>
    <dbReference type="NCBI Taxonomy" id="339671"/>
    <lineage>
        <taxon>Bacteria</taxon>
        <taxon>Pseudomonadati</taxon>
        <taxon>Pseudomonadota</taxon>
        <taxon>Gammaproteobacteria</taxon>
        <taxon>Pasteurellales</taxon>
        <taxon>Pasteurellaceae</taxon>
        <taxon>Actinobacillus</taxon>
    </lineage>
</organism>
<dbReference type="OrthoDB" id="9808735at2"/>
<dbReference type="Gene3D" id="3.40.250.10">
    <property type="entry name" value="Rhodanese-like domain"/>
    <property type="match status" value="1"/>
</dbReference>
<dbReference type="Pfam" id="PF00581">
    <property type="entry name" value="Rhodanese"/>
    <property type="match status" value="1"/>
</dbReference>
<protein>
    <submittedName>
        <fullName evidence="3">Rhodanese domain protein</fullName>
    </submittedName>
</protein>
<dbReference type="EMBL" id="CP000746">
    <property type="protein sequence ID" value="ABR73765.1"/>
    <property type="molecule type" value="Genomic_DNA"/>
</dbReference>
<dbReference type="PANTHER" id="PTHR43031:SF18">
    <property type="entry name" value="RHODANESE-RELATED SULFURTRANSFERASES"/>
    <property type="match status" value="1"/>
</dbReference>
<proteinExistence type="predicted"/>
<dbReference type="PANTHER" id="PTHR43031">
    <property type="entry name" value="FAD-DEPENDENT OXIDOREDUCTASE"/>
    <property type="match status" value="1"/>
</dbReference>
<keyword evidence="4" id="KW-1185">Reference proteome</keyword>
<feature type="domain" description="Rhodanese" evidence="2">
    <location>
        <begin position="54"/>
        <end position="145"/>
    </location>
</feature>
<gene>
    <name evidence="3" type="ordered locus">Asuc_0387</name>
</gene>
<dbReference type="KEGG" id="asu:Asuc_0387"/>
<evidence type="ECO:0000313" key="3">
    <source>
        <dbReference type="EMBL" id="ABR73765.1"/>
    </source>
</evidence>
<keyword evidence="1" id="KW-0472">Membrane</keyword>
<dbReference type="RefSeq" id="WP_012072150.1">
    <property type="nucleotide sequence ID" value="NC_009655.1"/>
</dbReference>
<evidence type="ECO:0000313" key="4">
    <source>
        <dbReference type="Proteomes" id="UP000001114"/>
    </source>
</evidence>
<dbReference type="eggNOG" id="COG0607">
    <property type="taxonomic scope" value="Bacteria"/>
</dbReference>
<name>A6VLB8_ACTSZ</name>
<dbReference type="SMART" id="SM00450">
    <property type="entry name" value="RHOD"/>
    <property type="match status" value="1"/>
</dbReference>
<feature type="transmembrane region" description="Helical" evidence="1">
    <location>
        <begin position="15"/>
        <end position="34"/>
    </location>
</feature>
<dbReference type="HOGENOM" id="CLU_089574_1_5_6"/>
<evidence type="ECO:0000259" key="2">
    <source>
        <dbReference type="PROSITE" id="PS50206"/>
    </source>
</evidence>
<dbReference type="STRING" id="339671.Asuc_0387"/>
<evidence type="ECO:0000256" key="1">
    <source>
        <dbReference type="SAM" id="Phobius"/>
    </source>
</evidence>
<dbReference type="InterPro" id="IPR001763">
    <property type="entry name" value="Rhodanese-like_dom"/>
</dbReference>
<accession>A6VLB8</accession>